<feature type="domain" description="6-phosphofructo-2-kinase" evidence="6">
    <location>
        <begin position="62"/>
        <end position="278"/>
    </location>
</feature>
<dbReference type="InterPro" id="IPR013079">
    <property type="entry name" value="6Phosfructo_kin"/>
</dbReference>
<dbReference type="InterPro" id="IPR003094">
    <property type="entry name" value="6Pfruct_kin"/>
</dbReference>
<dbReference type="SUPFAM" id="SSF52540">
    <property type="entry name" value="P-loop containing nucleoside triphosphate hydrolases"/>
    <property type="match status" value="1"/>
</dbReference>
<dbReference type="InterPro" id="IPR013078">
    <property type="entry name" value="His_Pase_superF_clade-1"/>
</dbReference>
<gene>
    <name evidence="7" type="ORF">OKIOD_LOCUS15648</name>
    <name evidence="8" type="ORF">OKIOD_LOCUS17221</name>
</gene>
<accession>A0ABN7TDP9</accession>
<dbReference type="Gene3D" id="3.40.50.1240">
    <property type="entry name" value="Phosphoglycerate mutase-like"/>
    <property type="match status" value="1"/>
</dbReference>
<dbReference type="InterPro" id="IPR029033">
    <property type="entry name" value="His_PPase_superfam"/>
</dbReference>
<dbReference type="Proteomes" id="UP001158576">
    <property type="component" value="Unassembled WGS sequence"/>
</dbReference>
<dbReference type="SMART" id="SM00855">
    <property type="entry name" value="PGAM"/>
    <property type="match status" value="1"/>
</dbReference>
<dbReference type="EMBL" id="CAJRAX010000006">
    <property type="protein sequence ID" value="CAG5114403.1"/>
    <property type="molecule type" value="Genomic_DNA"/>
</dbReference>
<dbReference type="PIRSF" id="PIRSF000709">
    <property type="entry name" value="6PFK_2-Ptase"/>
    <property type="match status" value="1"/>
</dbReference>
<dbReference type="InterPro" id="IPR001345">
    <property type="entry name" value="PG/BPGM_mutase_AS"/>
</dbReference>
<proteinExistence type="inferred from homology"/>
<keyword evidence="2" id="KW-0547">Nucleotide-binding</keyword>
<evidence type="ECO:0000256" key="4">
    <source>
        <dbReference type="ARBA" id="ARBA00023268"/>
    </source>
</evidence>
<evidence type="ECO:0000256" key="3">
    <source>
        <dbReference type="ARBA" id="ARBA00022840"/>
    </source>
</evidence>
<evidence type="ECO:0000256" key="1">
    <source>
        <dbReference type="ARBA" id="ARBA00008408"/>
    </source>
</evidence>
<evidence type="ECO:0000313" key="7">
    <source>
        <dbReference type="EMBL" id="CAG5112696.1"/>
    </source>
</evidence>
<feature type="region of interest" description="Disordered" evidence="5">
    <location>
        <begin position="1"/>
        <end position="62"/>
    </location>
</feature>
<comment type="similarity">
    <text evidence="1">In the C-terminal section; belongs to the phosphoglycerate mutase family.</text>
</comment>
<dbReference type="Pfam" id="PF01591">
    <property type="entry name" value="6PF2K"/>
    <property type="match status" value="1"/>
</dbReference>
<reference evidence="8 9" key="1">
    <citation type="submission" date="2021-04" db="EMBL/GenBank/DDBJ databases">
        <authorList>
            <person name="Bliznina A."/>
        </authorList>
    </citation>
    <scope>NUCLEOTIDE SEQUENCE [LARGE SCALE GENOMIC DNA]</scope>
</reference>
<protein>
    <submittedName>
        <fullName evidence="7">Oidioi.mRNA.OKI2018_I69.chr2.g6883.t1.cds</fullName>
    </submittedName>
    <submittedName>
        <fullName evidence="8">Oidioi.mRNA.OKI2018_I69.chrUn_2.g17218.t1.c ds</fullName>
    </submittedName>
</protein>
<dbReference type="PANTHER" id="PTHR10606:SF44">
    <property type="entry name" value="6-PHOSPHOFRUCTO 2-KINASE_FRUCTOSE 2,6-BISPHOSPHATASE LONG FORM"/>
    <property type="match status" value="1"/>
</dbReference>
<dbReference type="PROSITE" id="PS00175">
    <property type="entry name" value="PG_MUTASE"/>
    <property type="match status" value="1"/>
</dbReference>
<dbReference type="Gene3D" id="3.40.50.300">
    <property type="entry name" value="P-loop containing nucleotide triphosphate hydrolases"/>
    <property type="match status" value="1"/>
</dbReference>
<dbReference type="SUPFAM" id="SSF53254">
    <property type="entry name" value="Phosphoglycerate mutase-like"/>
    <property type="match status" value="1"/>
</dbReference>
<dbReference type="InterPro" id="IPR027417">
    <property type="entry name" value="P-loop_NTPase"/>
</dbReference>
<keyword evidence="3" id="KW-0067">ATP-binding</keyword>
<dbReference type="EMBL" id="OU015567">
    <property type="protein sequence ID" value="CAG5112696.1"/>
    <property type="molecule type" value="Genomic_DNA"/>
</dbReference>
<dbReference type="Proteomes" id="UP001158576">
    <property type="component" value="Chromosome 2"/>
</dbReference>
<name>A0ABN7TDP9_OIKDI</name>
<evidence type="ECO:0000256" key="2">
    <source>
        <dbReference type="ARBA" id="ARBA00022741"/>
    </source>
</evidence>
<keyword evidence="9" id="KW-1185">Reference proteome</keyword>
<sequence length="495" mass="56704">MSDPFSGVYDACHSGGDTPQTPLRPVPRLVLPDGGTGEGSSPACSDRSDMSSRSDTKLPKLNPNWTNTPTIVALVGLPARGKTYIGNRLSRYLNWVGTNCRVFNVGSYRRKDSTVMHTSNFFDNNNKAAMELRLKWRKAALKDIQRWFHEDDGQVAIYDATNVERSARQFLWEFAEKHGFKLFFIESECNDPEVVNNTVREVKLHGPDYISVDKDKAEKDFNERIRKYTEVYQPMNRDDDGHCSFIKLIDVGKSYIVHNVSGHIQSRMVYFLMNLRVRQRSIYLCRHGESEMNVSGRIGGDSNLSSRGRQFAQNLGDYIEGIRKEIPGRFHVWTSGLKRTQETATIADLHFEPWKALNEIDAGVCEGLTYTEIKEKYPNEYNMRQNNKYYYRYPMGESYYDLVVRLEPVIMELERSDSTFVVCHQAVVRCLMAYFQNLPVDTLPFLKVPLHTVIKMTQHAHSCDVELIPLGPEGVDTHQPMTPCSHISSIDNNEK</sequence>
<evidence type="ECO:0000259" key="6">
    <source>
        <dbReference type="Pfam" id="PF01591"/>
    </source>
</evidence>
<dbReference type="PRINTS" id="PR00991">
    <property type="entry name" value="6PFRUCTKNASE"/>
</dbReference>
<evidence type="ECO:0000313" key="9">
    <source>
        <dbReference type="Proteomes" id="UP001158576"/>
    </source>
</evidence>
<dbReference type="Pfam" id="PF00300">
    <property type="entry name" value="His_Phos_1"/>
    <property type="match status" value="1"/>
</dbReference>
<dbReference type="PANTHER" id="PTHR10606">
    <property type="entry name" value="6-PHOSPHOFRUCTO-2-KINASE/FRUCTOSE-2,6-BISPHOSPHATASE"/>
    <property type="match status" value="1"/>
</dbReference>
<keyword evidence="4" id="KW-0511">Multifunctional enzyme</keyword>
<evidence type="ECO:0000313" key="8">
    <source>
        <dbReference type="EMBL" id="CAG5114403.1"/>
    </source>
</evidence>
<dbReference type="CDD" id="cd07067">
    <property type="entry name" value="HP_PGM_like"/>
    <property type="match status" value="1"/>
</dbReference>
<organism evidence="8 9">
    <name type="scientific">Oikopleura dioica</name>
    <name type="common">Tunicate</name>
    <dbReference type="NCBI Taxonomy" id="34765"/>
    <lineage>
        <taxon>Eukaryota</taxon>
        <taxon>Metazoa</taxon>
        <taxon>Chordata</taxon>
        <taxon>Tunicata</taxon>
        <taxon>Appendicularia</taxon>
        <taxon>Copelata</taxon>
        <taxon>Oikopleuridae</taxon>
        <taxon>Oikopleura</taxon>
    </lineage>
</organism>
<evidence type="ECO:0000256" key="5">
    <source>
        <dbReference type="SAM" id="MobiDB-lite"/>
    </source>
</evidence>
<feature type="compositionally biased region" description="Basic and acidic residues" evidence="5">
    <location>
        <begin position="46"/>
        <end position="58"/>
    </location>
</feature>